<accession>A0A428RQM9</accession>
<keyword evidence="1" id="KW-0472">Membrane</keyword>
<evidence type="ECO:0000256" key="1">
    <source>
        <dbReference type="SAM" id="Phobius"/>
    </source>
</evidence>
<proteinExistence type="predicted"/>
<feature type="transmembrane region" description="Helical" evidence="1">
    <location>
        <begin position="329"/>
        <end position="351"/>
    </location>
</feature>
<reference evidence="2 3" key="1">
    <citation type="submission" date="2017-06" db="EMBL/GenBank/DDBJ databases">
        <title>Cmopartive genomic analysis of Ambrosia Fusariam Clade fungi.</title>
        <authorList>
            <person name="Stajich J.E."/>
            <person name="Carrillo J."/>
            <person name="Kijimoto T."/>
            <person name="Eskalen A."/>
            <person name="O'Donnell K."/>
            <person name="Kasson M."/>
        </authorList>
    </citation>
    <scope>NUCLEOTIDE SEQUENCE [LARGE SCALE GENOMIC DNA]</scope>
    <source>
        <strain evidence="2 3">NRRL 20438</strain>
    </source>
</reference>
<feature type="non-terminal residue" evidence="2">
    <location>
        <position position="352"/>
    </location>
</feature>
<comment type="caution">
    <text evidence="2">The sequence shown here is derived from an EMBL/GenBank/DDBJ whole genome shotgun (WGS) entry which is preliminary data.</text>
</comment>
<keyword evidence="1" id="KW-0812">Transmembrane</keyword>
<organism evidence="2 3">
    <name type="scientific">Fusarium ambrosium</name>
    <dbReference type="NCBI Taxonomy" id="131363"/>
    <lineage>
        <taxon>Eukaryota</taxon>
        <taxon>Fungi</taxon>
        <taxon>Dikarya</taxon>
        <taxon>Ascomycota</taxon>
        <taxon>Pezizomycotina</taxon>
        <taxon>Sordariomycetes</taxon>
        <taxon>Hypocreomycetidae</taxon>
        <taxon>Hypocreales</taxon>
        <taxon>Nectriaceae</taxon>
        <taxon>Fusarium</taxon>
        <taxon>Fusarium solani species complex</taxon>
    </lineage>
</organism>
<gene>
    <name evidence="2" type="ORF">CDV31_017169</name>
</gene>
<evidence type="ECO:0000313" key="2">
    <source>
        <dbReference type="EMBL" id="RSL79877.1"/>
    </source>
</evidence>
<feature type="transmembrane region" description="Helical" evidence="1">
    <location>
        <begin position="303"/>
        <end position="323"/>
    </location>
</feature>
<evidence type="ECO:0000313" key="3">
    <source>
        <dbReference type="Proteomes" id="UP000288429"/>
    </source>
</evidence>
<dbReference type="InterPro" id="IPR046486">
    <property type="entry name" value="DUF6579"/>
</dbReference>
<name>A0A428RQM9_9HYPO</name>
<keyword evidence="3" id="KW-1185">Reference proteome</keyword>
<dbReference type="AlphaFoldDB" id="A0A428RQM9"/>
<dbReference type="EMBL" id="NIZV01000867">
    <property type="protein sequence ID" value="RSL79877.1"/>
    <property type="molecule type" value="Genomic_DNA"/>
</dbReference>
<dbReference type="Proteomes" id="UP000288429">
    <property type="component" value="Unassembled WGS sequence"/>
</dbReference>
<sequence>MTNLDIIQSLGQEQLTDLIKKYGAQALKALLRQKALEAAGLGSQVYTDYVARQAYAEQGEAFKELGKAATEFSKRLQSKEIRIVHEAFNSSSVFTIAFQSAAVVAISLTLLSVDDAIKRVGSALEDIRNELAIANVAKVQGWDKYGFGGHVHGFVAHEMAAVKNSKNQHYFYVWHPDTDWYQKFDEKREKKPLGPNFGGYNSDLNTICLRMSSDRAALTKLTKHGPDAIFHLLIPTYFPIVMSEPVAFHDSLLPLVITGQTHREANFVWFVLRDPPEELTLRSIGTLIEDNYGPLRKYQNGSVISSCIAVGGMMACGLGSTFFPPCAPVAMTIYQGLGILGMGSFTGGYAIQ</sequence>
<keyword evidence="1" id="KW-1133">Transmembrane helix</keyword>
<protein>
    <submittedName>
        <fullName evidence="2">Uncharacterized protein</fullName>
    </submittedName>
</protein>
<dbReference type="Pfam" id="PF20219">
    <property type="entry name" value="DUF6579"/>
    <property type="match status" value="1"/>
</dbReference>